<keyword evidence="3" id="KW-1185">Reference proteome</keyword>
<dbReference type="EMBL" id="CP029833">
    <property type="protein sequence ID" value="AWU97497.1"/>
    <property type="molecule type" value="Genomic_DNA"/>
</dbReference>
<dbReference type="OrthoDB" id="7307125at2"/>
<dbReference type="Proteomes" id="UP000249605">
    <property type="component" value="Plasmid unnamed3"/>
</dbReference>
<feature type="region of interest" description="Disordered" evidence="1">
    <location>
        <begin position="59"/>
        <end position="80"/>
    </location>
</feature>
<name>A0A2U9SFE7_9PROT</name>
<organism evidence="2 3">
    <name type="scientific">Azospirillum ramasamyi</name>
    <dbReference type="NCBI Taxonomy" id="682998"/>
    <lineage>
        <taxon>Bacteria</taxon>
        <taxon>Pseudomonadati</taxon>
        <taxon>Pseudomonadota</taxon>
        <taxon>Alphaproteobacteria</taxon>
        <taxon>Rhodospirillales</taxon>
        <taxon>Azospirillaceae</taxon>
        <taxon>Azospirillum</taxon>
    </lineage>
</organism>
<dbReference type="KEGG" id="azm:DM194_24155"/>
<geneLocation type="plasmid" evidence="2 3">
    <name>unnamed3</name>
</geneLocation>
<dbReference type="AlphaFoldDB" id="A0A2U9SFE7"/>
<proteinExistence type="predicted"/>
<evidence type="ECO:0000313" key="3">
    <source>
        <dbReference type="Proteomes" id="UP000249605"/>
    </source>
</evidence>
<sequence length="80" mass="8998">MPVGTPRPQAVPRKWELLTMAERRNAARVRSRTPATVSRVRMMPPLVLPPFVLLAAGPISGRRTTPDLHMQTRKGSPYRL</sequence>
<evidence type="ECO:0000256" key="1">
    <source>
        <dbReference type="SAM" id="MobiDB-lite"/>
    </source>
</evidence>
<keyword evidence="2" id="KW-0614">Plasmid</keyword>
<reference evidence="2 3" key="1">
    <citation type="submission" date="2018-06" db="EMBL/GenBank/DDBJ databases">
        <title>Complete genome sequencing of Azospirillum sp. M2T2B2.</title>
        <authorList>
            <person name="Heo J."/>
            <person name="Kim S.-J."/>
            <person name="Kwon S.-W."/>
            <person name="Anandham R."/>
        </authorList>
    </citation>
    <scope>NUCLEOTIDE SEQUENCE [LARGE SCALE GENOMIC DNA]</scope>
    <source>
        <strain evidence="2 3">M2T2B2</strain>
        <plasmid evidence="2 3">unnamed3</plasmid>
    </source>
</reference>
<gene>
    <name evidence="2" type="ORF">DM194_24155</name>
</gene>
<evidence type="ECO:0000313" key="2">
    <source>
        <dbReference type="EMBL" id="AWU97497.1"/>
    </source>
</evidence>
<protein>
    <submittedName>
        <fullName evidence="2">Uncharacterized protein</fullName>
    </submittedName>
</protein>
<accession>A0A2U9SFE7</accession>